<dbReference type="Proteomes" id="UP000887560">
    <property type="component" value="Unplaced"/>
</dbReference>
<dbReference type="WBParaSite" id="scf7180000416298.g240">
    <property type="protein sequence ID" value="scf7180000416298.g240"/>
    <property type="gene ID" value="scf7180000416298.g240"/>
</dbReference>
<accession>A0A915NAY4</accession>
<keyword evidence="2" id="KW-1185">Reference proteome</keyword>
<reference evidence="3" key="1">
    <citation type="submission" date="2022-11" db="UniProtKB">
        <authorList>
            <consortium name="WormBaseParasite"/>
        </authorList>
    </citation>
    <scope>IDENTIFICATION</scope>
</reference>
<name>A0A915NAY4_9BILA</name>
<proteinExistence type="predicted"/>
<feature type="compositionally biased region" description="Gly residues" evidence="1">
    <location>
        <begin position="22"/>
        <end position="41"/>
    </location>
</feature>
<feature type="region of interest" description="Disordered" evidence="1">
    <location>
        <begin position="1"/>
        <end position="67"/>
    </location>
</feature>
<sequence length="67" mass="6694">IPSRHSSQGSGIEGGDFQSVILGGGDRLSGGGINNGSGVGGDTLRIGTTSKRPSVSLRDLQQGEGKK</sequence>
<feature type="compositionally biased region" description="Polar residues" evidence="1">
    <location>
        <begin position="1"/>
        <end position="10"/>
    </location>
</feature>
<organism evidence="2 3">
    <name type="scientific">Meloidogyne floridensis</name>
    <dbReference type="NCBI Taxonomy" id="298350"/>
    <lineage>
        <taxon>Eukaryota</taxon>
        <taxon>Metazoa</taxon>
        <taxon>Ecdysozoa</taxon>
        <taxon>Nematoda</taxon>
        <taxon>Chromadorea</taxon>
        <taxon>Rhabditida</taxon>
        <taxon>Tylenchina</taxon>
        <taxon>Tylenchomorpha</taxon>
        <taxon>Tylenchoidea</taxon>
        <taxon>Meloidogynidae</taxon>
        <taxon>Meloidogyninae</taxon>
        <taxon>Meloidogyne</taxon>
    </lineage>
</organism>
<dbReference type="AlphaFoldDB" id="A0A915NAY4"/>
<evidence type="ECO:0000256" key="1">
    <source>
        <dbReference type="SAM" id="MobiDB-lite"/>
    </source>
</evidence>
<evidence type="ECO:0000313" key="3">
    <source>
        <dbReference type="WBParaSite" id="scf7180000416298.g240"/>
    </source>
</evidence>
<evidence type="ECO:0000313" key="2">
    <source>
        <dbReference type="Proteomes" id="UP000887560"/>
    </source>
</evidence>
<protein>
    <submittedName>
        <fullName evidence="3">Uncharacterized protein</fullName>
    </submittedName>
</protein>